<keyword evidence="2" id="KW-1185">Reference proteome</keyword>
<evidence type="ECO:0000313" key="1">
    <source>
        <dbReference type="EnsemblPlants" id="AVESA.00010b.r2.3CG0516090.1.CDS"/>
    </source>
</evidence>
<proteinExistence type="predicted"/>
<dbReference type="EnsemblPlants" id="AVESA.00010b.r2.3CG0516090.1">
    <property type="protein sequence ID" value="AVESA.00010b.r2.3CG0516090.1.CDS"/>
    <property type="gene ID" value="AVESA.00010b.r2.3CG0516090"/>
</dbReference>
<organism evidence="1 2">
    <name type="scientific">Avena sativa</name>
    <name type="common">Oat</name>
    <dbReference type="NCBI Taxonomy" id="4498"/>
    <lineage>
        <taxon>Eukaryota</taxon>
        <taxon>Viridiplantae</taxon>
        <taxon>Streptophyta</taxon>
        <taxon>Embryophyta</taxon>
        <taxon>Tracheophyta</taxon>
        <taxon>Spermatophyta</taxon>
        <taxon>Magnoliopsida</taxon>
        <taxon>Liliopsida</taxon>
        <taxon>Poales</taxon>
        <taxon>Poaceae</taxon>
        <taxon>BOP clade</taxon>
        <taxon>Pooideae</taxon>
        <taxon>Poodae</taxon>
        <taxon>Poeae</taxon>
        <taxon>Poeae Chloroplast Group 1 (Aveneae type)</taxon>
        <taxon>Aveninae</taxon>
        <taxon>Avena</taxon>
    </lineage>
</organism>
<dbReference type="Proteomes" id="UP001732700">
    <property type="component" value="Chromosome 3C"/>
</dbReference>
<sequence>MEFNAYSTALLALSVLLLLRFLLVVVGKNKKQGRLPPSPTGIPFFGHLHLLDKPFHATLCRLAARHGPIFSLRLGSRSAVVVSSPAYAKECFTEHDVTFAGRPDLPSLTLISKEYGGAVLSTLSHGPQWRTLRLVAAVHLLSAHRVSCMSDVISSEVRAMVVRLRHAAAASPRVQLRRRLKCPGEAMALRVVGLILAALIQCFDWDQVDGVQVDMTEGLGTSFSAPKAVPFEAICKPREL</sequence>
<reference evidence="1" key="2">
    <citation type="submission" date="2025-09" db="UniProtKB">
        <authorList>
            <consortium name="EnsemblPlants"/>
        </authorList>
    </citation>
    <scope>IDENTIFICATION</scope>
</reference>
<evidence type="ECO:0000313" key="2">
    <source>
        <dbReference type="Proteomes" id="UP001732700"/>
    </source>
</evidence>
<name>A0ACD5VY52_AVESA</name>
<protein>
    <submittedName>
        <fullName evidence="1">Uncharacterized protein</fullName>
    </submittedName>
</protein>
<reference evidence="1" key="1">
    <citation type="submission" date="2021-05" db="EMBL/GenBank/DDBJ databases">
        <authorList>
            <person name="Scholz U."/>
            <person name="Mascher M."/>
            <person name="Fiebig A."/>
        </authorList>
    </citation>
    <scope>NUCLEOTIDE SEQUENCE [LARGE SCALE GENOMIC DNA]</scope>
</reference>
<accession>A0ACD5VY52</accession>